<dbReference type="RefSeq" id="WP_007088208.1">
    <property type="nucleotide sequence ID" value="NZ_AJLS01000188.1"/>
</dbReference>
<organism evidence="14 15">
    <name type="scientific">Neobacillus bataviensis LMG 21833</name>
    <dbReference type="NCBI Taxonomy" id="1117379"/>
    <lineage>
        <taxon>Bacteria</taxon>
        <taxon>Bacillati</taxon>
        <taxon>Bacillota</taxon>
        <taxon>Bacilli</taxon>
        <taxon>Bacillales</taxon>
        <taxon>Bacillaceae</taxon>
        <taxon>Neobacillus</taxon>
    </lineage>
</organism>
<evidence type="ECO:0000256" key="9">
    <source>
        <dbReference type="ARBA" id="ARBA00060592"/>
    </source>
</evidence>
<dbReference type="GO" id="GO:0071972">
    <property type="term" value="F:peptidoglycan L,D-transpeptidase activity"/>
    <property type="evidence" value="ECO:0007669"/>
    <property type="project" value="TreeGrafter"/>
</dbReference>
<feature type="active site" description="Proton donor/acceptor" evidence="11">
    <location>
        <position position="111"/>
    </location>
</feature>
<evidence type="ECO:0000256" key="12">
    <source>
        <dbReference type="SAM" id="SignalP"/>
    </source>
</evidence>
<comment type="pathway">
    <text evidence="1 11">Cell wall biogenesis; peptidoglycan biosynthesis.</text>
</comment>
<comment type="pathway">
    <text evidence="9">Glycan biosynthesis.</text>
</comment>
<dbReference type="PROSITE" id="PS52029">
    <property type="entry name" value="LD_TPASE"/>
    <property type="match status" value="1"/>
</dbReference>
<dbReference type="Proteomes" id="UP000006316">
    <property type="component" value="Unassembled WGS sequence"/>
</dbReference>
<feature type="chain" id="PRO_5038783106" evidence="12">
    <location>
        <begin position="19"/>
        <end position="407"/>
    </location>
</feature>
<dbReference type="InterPro" id="IPR018337">
    <property type="entry name" value="Cell_wall/Cho-bd_repeat"/>
</dbReference>
<dbReference type="FunFam" id="2.40.440.10:FF:000003">
    <property type="entry name" value="L,D-transpeptidase YciB"/>
    <property type="match status" value="1"/>
</dbReference>
<dbReference type="UniPathway" id="UPA00219"/>
<accession>K6D2Y0</accession>
<comment type="similarity">
    <text evidence="2">Belongs to the YkuD family.</text>
</comment>
<dbReference type="STRING" id="1117379.BABA_26106"/>
<evidence type="ECO:0000256" key="3">
    <source>
        <dbReference type="ARBA" id="ARBA00022679"/>
    </source>
</evidence>
<keyword evidence="15" id="KW-1185">Reference proteome</keyword>
<dbReference type="Pfam" id="PF01473">
    <property type="entry name" value="Choline_bind_1"/>
    <property type="match status" value="3"/>
</dbReference>
<dbReference type="eggNOG" id="COG5263">
    <property type="taxonomic scope" value="Bacteria"/>
</dbReference>
<evidence type="ECO:0000256" key="5">
    <source>
        <dbReference type="ARBA" id="ARBA00022801"/>
    </source>
</evidence>
<dbReference type="InterPro" id="IPR005490">
    <property type="entry name" value="LD_TPept_cat_dom"/>
</dbReference>
<dbReference type="GO" id="GO:0071555">
    <property type="term" value="P:cell wall organization"/>
    <property type="evidence" value="ECO:0007669"/>
    <property type="project" value="UniProtKB-UniRule"/>
</dbReference>
<evidence type="ECO:0000256" key="4">
    <source>
        <dbReference type="ARBA" id="ARBA00022737"/>
    </source>
</evidence>
<dbReference type="PATRIC" id="fig|1117379.3.peg.5414"/>
<dbReference type="InterPro" id="IPR038063">
    <property type="entry name" value="Transpep_catalytic_dom"/>
</dbReference>
<dbReference type="PROSITE" id="PS51170">
    <property type="entry name" value="CW"/>
    <property type="match status" value="4"/>
</dbReference>
<feature type="active site" description="Nucleophile" evidence="11">
    <location>
        <position position="127"/>
    </location>
</feature>
<feature type="signal peptide" evidence="12">
    <location>
        <begin position="1"/>
        <end position="18"/>
    </location>
</feature>
<dbReference type="GO" id="GO:0018104">
    <property type="term" value="P:peptidoglycan-protein cross-linking"/>
    <property type="evidence" value="ECO:0007669"/>
    <property type="project" value="TreeGrafter"/>
</dbReference>
<dbReference type="Pfam" id="PF03734">
    <property type="entry name" value="YkuD"/>
    <property type="match status" value="1"/>
</dbReference>
<dbReference type="Gene3D" id="2.10.270.10">
    <property type="entry name" value="Cholin Binding"/>
    <property type="match status" value="2"/>
</dbReference>
<keyword evidence="4" id="KW-0677">Repeat</keyword>
<dbReference type="EMBL" id="AJLS01000188">
    <property type="protein sequence ID" value="EKN62408.1"/>
    <property type="molecule type" value="Genomic_DNA"/>
</dbReference>
<comment type="caution">
    <text evidence="14">The sequence shown here is derived from an EMBL/GenBank/DDBJ whole genome shotgun (WGS) entry which is preliminary data.</text>
</comment>
<keyword evidence="6 11" id="KW-0133">Cell shape</keyword>
<dbReference type="GO" id="GO:0008360">
    <property type="term" value="P:regulation of cell shape"/>
    <property type="evidence" value="ECO:0007669"/>
    <property type="project" value="UniProtKB-UniRule"/>
</dbReference>
<feature type="repeat" description="Cell wall-binding" evidence="10">
    <location>
        <begin position="223"/>
        <end position="242"/>
    </location>
</feature>
<keyword evidence="8 11" id="KW-0961">Cell wall biogenesis/degradation</keyword>
<keyword evidence="5" id="KW-0378">Hydrolase</keyword>
<name>K6D2Y0_9BACI</name>
<feature type="domain" description="L,D-TPase catalytic" evidence="13">
    <location>
        <begin position="27"/>
        <end position="151"/>
    </location>
</feature>
<proteinExistence type="inferred from homology"/>
<dbReference type="GO" id="GO:0016740">
    <property type="term" value="F:transferase activity"/>
    <property type="evidence" value="ECO:0007669"/>
    <property type="project" value="UniProtKB-KW"/>
</dbReference>
<sequence length="407" mass="46049">MKKISAIMILFMGFFLFASQTDASGSQLIIINKKTNTLAFYDGGTLVKTFRVATGRQASFTPEGTFKIVNKIKNRPYYTKNIAGGDPRNPLGDRWMGLEARGTYGTTYGIHGNSNEGSIGGYVSSGCVRMHNQEIRWLFDQVQVYTTVVITRSDNSFDAIAQASGYIVTVPASADSTNGIIPVQNGWIQNGNKKYYYENGAVKKGWQTISGKRYFFDGNGVIKTGWLEDGGNKYFFDADGVMKTGWLDEGGNRYFLDSAGVMKTGWWDEGEKRHFLDPTGVMKIGWLEDGGKNYYFDNTGAMKTNWVEEEGKWYYFDQTGVMMTGWVNDQGKWFYTNTSGFVDASIFILNSPDNNGDNKPSWLDASRERYFQNSTRELVMSWVKYGENWYYLYVSKEMAESSQIESY</sequence>
<evidence type="ECO:0000256" key="10">
    <source>
        <dbReference type="PROSITE-ProRule" id="PRU00591"/>
    </source>
</evidence>
<dbReference type="eggNOG" id="COG1376">
    <property type="taxonomic scope" value="Bacteria"/>
</dbReference>
<evidence type="ECO:0000313" key="15">
    <source>
        <dbReference type="Proteomes" id="UP000006316"/>
    </source>
</evidence>
<dbReference type="SUPFAM" id="SSF69360">
    <property type="entry name" value="Cell wall binding repeat"/>
    <property type="match status" value="2"/>
</dbReference>
<evidence type="ECO:0000256" key="7">
    <source>
        <dbReference type="ARBA" id="ARBA00022984"/>
    </source>
</evidence>
<evidence type="ECO:0000256" key="6">
    <source>
        <dbReference type="ARBA" id="ARBA00022960"/>
    </source>
</evidence>
<dbReference type="OrthoDB" id="9787225at2"/>
<evidence type="ECO:0000256" key="1">
    <source>
        <dbReference type="ARBA" id="ARBA00004752"/>
    </source>
</evidence>
<dbReference type="AlphaFoldDB" id="K6D2Y0"/>
<dbReference type="Pfam" id="PF19127">
    <property type="entry name" value="Choline_bind_3"/>
    <property type="match status" value="2"/>
</dbReference>
<dbReference type="GO" id="GO:0005576">
    <property type="term" value="C:extracellular region"/>
    <property type="evidence" value="ECO:0007669"/>
    <property type="project" value="TreeGrafter"/>
</dbReference>
<dbReference type="InterPro" id="IPR050979">
    <property type="entry name" value="LD-transpeptidase"/>
</dbReference>
<evidence type="ECO:0000256" key="2">
    <source>
        <dbReference type="ARBA" id="ARBA00005992"/>
    </source>
</evidence>
<evidence type="ECO:0000259" key="13">
    <source>
        <dbReference type="PROSITE" id="PS52029"/>
    </source>
</evidence>
<dbReference type="CDD" id="cd16913">
    <property type="entry name" value="YkuD_like"/>
    <property type="match status" value="1"/>
</dbReference>
<keyword evidence="7 11" id="KW-0573">Peptidoglycan synthesis</keyword>
<keyword evidence="3" id="KW-0808">Transferase</keyword>
<reference evidence="14 15" key="1">
    <citation type="journal article" date="2012" name="Front. Microbiol.">
        <title>Redundancy and modularity in membrane-associated dissimilatory nitrate reduction in Bacillus.</title>
        <authorList>
            <person name="Heylen K."/>
            <person name="Keltjens J."/>
        </authorList>
    </citation>
    <scope>NUCLEOTIDE SEQUENCE [LARGE SCALE GENOMIC DNA]</scope>
    <source>
        <strain evidence="15">LMG 21833T</strain>
    </source>
</reference>
<evidence type="ECO:0000313" key="14">
    <source>
        <dbReference type="EMBL" id="EKN62408.1"/>
    </source>
</evidence>
<dbReference type="PANTHER" id="PTHR30582:SF4">
    <property type="entry name" value="L,D-TRANSPEPTIDASE YQJB-RELATED"/>
    <property type="match status" value="1"/>
</dbReference>
<dbReference type="PANTHER" id="PTHR30582">
    <property type="entry name" value="L,D-TRANSPEPTIDASE"/>
    <property type="match status" value="1"/>
</dbReference>
<feature type="repeat" description="Cell wall-binding" evidence="10">
    <location>
        <begin position="203"/>
        <end position="222"/>
    </location>
</feature>
<gene>
    <name evidence="14" type="ORF">BABA_26106</name>
</gene>
<dbReference type="SUPFAM" id="SSF141523">
    <property type="entry name" value="L,D-transpeptidase catalytic domain-like"/>
    <property type="match status" value="1"/>
</dbReference>
<keyword evidence="12" id="KW-0732">Signal</keyword>
<feature type="repeat" description="Cell wall-binding" evidence="10">
    <location>
        <begin position="303"/>
        <end position="322"/>
    </location>
</feature>
<evidence type="ECO:0000256" key="8">
    <source>
        <dbReference type="ARBA" id="ARBA00023316"/>
    </source>
</evidence>
<protein>
    <submittedName>
        <fullName evidence="14">Cell surface protein</fullName>
    </submittedName>
</protein>
<dbReference type="Gene3D" id="2.40.440.10">
    <property type="entry name" value="L,D-transpeptidase catalytic domain-like"/>
    <property type="match status" value="1"/>
</dbReference>
<evidence type="ECO:0000256" key="11">
    <source>
        <dbReference type="PROSITE-ProRule" id="PRU01373"/>
    </source>
</evidence>
<feature type="repeat" description="Cell wall-binding" evidence="10">
    <location>
        <begin position="283"/>
        <end position="302"/>
    </location>
</feature>